<dbReference type="SUPFAM" id="SSF46689">
    <property type="entry name" value="Homeodomain-like"/>
    <property type="match status" value="1"/>
</dbReference>
<dbReference type="PROSITE" id="PS50934">
    <property type="entry name" value="SWIRM"/>
    <property type="match status" value="1"/>
</dbReference>
<gene>
    <name evidence="2" type="ORF">PHYBLDRAFT_149761</name>
</gene>
<dbReference type="GeneID" id="28993241"/>
<dbReference type="VEuPathDB" id="FungiDB:PHYBLDRAFT_149761"/>
<accession>A0A162TSA7</accession>
<dbReference type="RefSeq" id="XP_018287403.1">
    <property type="nucleotide sequence ID" value="XM_018432335.1"/>
</dbReference>
<keyword evidence="3" id="KW-1185">Reference proteome</keyword>
<dbReference type="Proteomes" id="UP000077315">
    <property type="component" value="Unassembled WGS sequence"/>
</dbReference>
<evidence type="ECO:0000313" key="3">
    <source>
        <dbReference type="Proteomes" id="UP000077315"/>
    </source>
</evidence>
<dbReference type="STRING" id="763407.A0A162TSA7"/>
<dbReference type="EMBL" id="KV440992">
    <property type="protein sequence ID" value="OAD69363.1"/>
    <property type="molecule type" value="Genomic_DNA"/>
</dbReference>
<proteinExistence type="predicted"/>
<sequence length="408" mass="45985">MDFNTIFHPTDLVNLEKISCQPESPIQDAILSPPITPKVRAQFPSPPWSFGSAAEPGKLISSTLDPSKAMNSSRRKSSAYLYRRKHRTPSVGGSSDCDQDITFIFPPLVSPLMACQSKDYRPLNSSQSSQISQISVPQQEQTIIQNDSIEKDELMSVKRRSCPIVRRSPSITREGSFGMDMSDMCRPNSYRRSSDISHDHYNHNLQNTQHNQHSQHSNFLPQRTPYSKQKKCAIKPQEPPLPLQVEEHVITSTPIVAKPVKTSCSVKPERYIKKKAKTDAAVAYDQVDIHLEDTSAYEPEWIPSLDVFDRTAHVRVVWKGSPVSLVGLAHYELLHPGEVHIASTLRLTPEQYLKCKRVLVLGAQEASKEHVPFRKSDAQRVCRIDVNKASTLWSVFGRLGWLGGKWPN</sequence>
<dbReference type="Pfam" id="PF04433">
    <property type="entry name" value="SWIRM"/>
    <property type="match status" value="1"/>
</dbReference>
<dbReference type="OrthoDB" id="5598695at2759"/>
<dbReference type="InterPro" id="IPR009057">
    <property type="entry name" value="Homeodomain-like_sf"/>
</dbReference>
<dbReference type="InterPro" id="IPR007526">
    <property type="entry name" value="SWIRM"/>
</dbReference>
<protein>
    <recommendedName>
        <fullName evidence="1">SWIRM domain-containing protein</fullName>
    </recommendedName>
</protein>
<feature type="domain" description="SWIRM" evidence="1">
    <location>
        <begin position="314"/>
        <end position="408"/>
    </location>
</feature>
<evidence type="ECO:0000313" key="2">
    <source>
        <dbReference type="EMBL" id="OAD69363.1"/>
    </source>
</evidence>
<evidence type="ECO:0000259" key="1">
    <source>
        <dbReference type="PROSITE" id="PS50934"/>
    </source>
</evidence>
<organism evidence="2 3">
    <name type="scientific">Phycomyces blakesleeanus (strain ATCC 8743b / DSM 1359 / FGSC 10004 / NBRC 33097 / NRRL 1555)</name>
    <dbReference type="NCBI Taxonomy" id="763407"/>
    <lineage>
        <taxon>Eukaryota</taxon>
        <taxon>Fungi</taxon>
        <taxon>Fungi incertae sedis</taxon>
        <taxon>Mucoromycota</taxon>
        <taxon>Mucoromycotina</taxon>
        <taxon>Mucoromycetes</taxon>
        <taxon>Mucorales</taxon>
        <taxon>Phycomycetaceae</taxon>
        <taxon>Phycomyces</taxon>
    </lineage>
</organism>
<name>A0A162TSA7_PHYB8</name>
<dbReference type="InParanoid" id="A0A162TSA7"/>
<dbReference type="GO" id="GO:0010468">
    <property type="term" value="P:regulation of gene expression"/>
    <property type="evidence" value="ECO:0007669"/>
    <property type="project" value="UniProtKB-ARBA"/>
</dbReference>
<dbReference type="Gene3D" id="1.10.10.10">
    <property type="entry name" value="Winged helix-like DNA-binding domain superfamily/Winged helix DNA-binding domain"/>
    <property type="match status" value="1"/>
</dbReference>
<dbReference type="InterPro" id="IPR036388">
    <property type="entry name" value="WH-like_DNA-bd_sf"/>
</dbReference>
<reference evidence="3" key="1">
    <citation type="submission" date="2015-06" db="EMBL/GenBank/DDBJ databases">
        <title>Expansion of signal transduction pathways in fungi by whole-genome duplication.</title>
        <authorList>
            <consortium name="DOE Joint Genome Institute"/>
            <person name="Corrochano L.M."/>
            <person name="Kuo A."/>
            <person name="Marcet-Houben M."/>
            <person name="Polaino S."/>
            <person name="Salamov A."/>
            <person name="Villalobos J.M."/>
            <person name="Alvarez M.I."/>
            <person name="Avalos J."/>
            <person name="Benito E.P."/>
            <person name="Benoit I."/>
            <person name="Burger G."/>
            <person name="Camino L.P."/>
            <person name="Canovas D."/>
            <person name="Cerda-Olmedo E."/>
            <person name="Cheng J.-F."/>
            <person name="Dominguez A."/>
            <person name="Elias M."/>
            <person name="Eslava A.P."/>
            <person name="Glaser F."/>
            <person name="Grimwood J."/>
            <person name="Gutierrez G."/>
            <person name="Heitman J."/>
            <person name="Henrissat B."/>
            <person name="Iturriaga E.A."/>
            <person name="Lang B.F."/>
            <person name="Lavin J.L."/>
            <person name="Lee S."/>
            <person name="Li W."/>
            <person name="Lindquist E."/>
            <person name="Lopez-Garcia S."/>
            <person name="Luque E.M."/>
            <person name="Marcos A.T."/>
            <person name="Martin J."/>
            <person name="McCluskey K."/>
            <person name="Medina H.R."/>
            <person name="Miralles-Duran A."/>
            <person name="Miyazaki A."/>
            <person name="Munoz-Torres E."/>
            <person name="Oguiza J.A."/>
            <person name="Ohm R."/>
            <person name="Olmedo M."/>
            <person name="Orejas M."/>
            <person name="Ortiz-Castellanos L."/>
            <person name="Pisabarro A.G."/>
            <person name="Rodriguez-Romero J."/>
            <person name="Ruiz-Herrera J."/>
            <person name="Ruiz-Vazquez R."/>
            <person name="Sanz C."/>
            <person name="Schackwitz W."/>
            <person name="Schmutz J."/>
            <person name="Shahriari M."/>
            <person name="Shelest E."/>
            <person name="Silva-Franco F."/>
            <person name="Soanes D."/>
            <person name="Syed K."/>
            <person name="Tagua V.G."/>
            <person name="Talbot N.J."/>
            <person name="Thon M."/>
            <person name="De vries R.P."/>
            <person name="Wiebenga A."/>
            <person name="Yadav J.S."/>
            <person name="Braun E.L."/>
            <person name="Baker S."/>
            <person name="Garre V."/>
            <person name="Horwitz B."/>
            <person name="Torres-Martinez S."/>
            <person name="Idnurm A."/>
            <person name="Herrera-Estrella A."/>
            <person name="Gabaldon T."/>
            <person name="Grigoriev I.V."/>
        </authorList>
    </citation>
    <scope>NUCLEOTIDE SEQUENCE [LARGE SCALE GENOMIC DNA]</scope>
    <source>
        <strain evidence="3">NRRL 1555(-)</strain>
    </source>
</reference>
<dbReference type="AlphaFoldDB" id="A0A162TSA7"/>
<dbReference type="FunFam" id="1.10.10.10:FF:000087">
    <property type="entry name" value="Transcriptional adapter 2"/>
    <property type="match status" value="1"/>
</dbReference>